<gene>
    <name evidence="2" type="primary">5576228</name>
</gene>
<dbReference type="Proteomes" id="UP000008820">
    <property type="component" value="Chromosome 3"/>
</dbReference>
<reference evidence="2 3" key="1">
    <citation type="submission" date="2017-06" db="EMBL/GenBank/DDBJ databases">
        <title>Aedes aegypti genome working group (AGWG) sequencing and assembly.</title>
        <authorList>
            <consortium name="Aedes aegypti Genome Working Group (AGWG)"/>
            <person name="Matthews B.J."/>
        </authorList>
    </citation>
    <scope>NUCLEOTIDE SEQUENCE [LARGE SCALE GENOMIC DNA]</scope>
    <source>
        <strain evidence="2 3">LVP_AGWG</strain>
    </source>
</reference>
<dbReference type="EnsemblMetazoa" id="AAEL002854-RB">
    <property type="protein sequence ID" value="AAEL002854-PB"/>
    <property type="gene ID" value="AAEL002854"/>
</dbReference>
<dbReference type="VEuPathDB" id="VectorBase:AAEL002854"/>
<dbReference type="EnsemblMetazoa" id="AAEL002854-RA">
    <property type="protein sequence ID" value="AAEL002854-PA"/>
    <property type="gene ID" value="AAEL002854"/>
</dbReference>
<dbReference type="PROSITE" id="PS50181">
    <property type="entry name" value="FBOX"/>
    <property type="match status" value="1"/>
</dbReference>
<dbReference type="Pfam" id="PF12937">
    <property type="entry name" value="F-box-like"/>
    <property type="match status" value="1"/>
</dbReference>
<dbReference type="Gene3D" id="3.80.10.10">
    <property type="entry name" value="Ribonuclease Inhibitor"/>
    <property type="match status" value="1"/>
</dbReference>
<name>A0A1S4F302_AEDAE</name>
<dbReference type="OrthoDB" id="3219396at2759"/>
<evidence type="ECO:0000313" key="3">
    <source>
        <dbReference type="Proteomes" id="UP000008820"/>
    </source>
</evidence>
<sequence length="504" mass="57325">MELPENMTVNDLPPEMMEKIFEHLTFHERLLISATCKLWHKVIFGPQFCKRLFLHLRTLDDLVKKPYAKEMMGRCRNVNVSCSHFGENELKLLKDYMSGSSLEKLKISTSTQTGKHIVEAALQVLIELETLHLDLQGSYDGEVIQISHPKLKRIVLNGQWNYVIECGSLTTLESNQVNEISAQGVGALRRQLRSLKLSGLHKDLFNAATSDIISSSRWDYLRELCFIYPPSLEHLERMLEKMPCLESLSLYKSNQIVTGKELAPATRLSELTLGKQCIETVSLNIFLARSSLHRLSLLNCTFCATNVPLTSDSIERLSFQPVYGELLPLFPNLKVLDVEGTQETDFSSILKQISKNYKRLERLTIGVKCGEIGQFAVCLATEASLTIPFSLPTELDRLKVIQINRMDLNKIDWIACTGSKVEYIRLNGCSINGIGCKNLVQTFKHLRTLYLDHCYLRLPRADLFDIDETCSKGLRTYAPHCKISYYDCHIEDLYDYCGRSGPVI</sequence>
<keyword evidence="3" id="KW-1185">Reference proteome</keyword>
<dbReference type="InterPro" id="IPR036047">
    <property type="entry name" value="F-box-like_dom_sf"/>
</dbReference>
<proteinExistence type="predicted"/>
<dbReference type="SUPFAM" id="SSF52047">
    <property type="entry name" value="RNI-like"/>
    <property type="match status" value="1"/>
</dbReference>
<dbReference type="PANTHER" id="PTHR38926:SF5">
    <property type="entry name" value="F-BOX AND LEUCINE-RICH REPEAT PROTEIN 6"/>
    <property type="match status" value="1"/>
</dbReference>
<dbReference type="SMART" id="SM00256">
    <property type="entry name" value="FBOX"/>
    <property type="match status" value="1"/>
</dbReference>
<dbReference type="InterPro" id="IPR001810">
    <property type="entry name" value="F-box_dom"/>
</dbReference>
<dbReference type="InterPro" id="IPR032675">
    <property type="entry name" value="LRR_dom_sf"/>
</dbReference>
<accession>A0A1S4F302</accession>
<dbReference type="AlphaFoldDB" id="A0A1S4F302"/>
<feature type="domain" description="F-box" evidence="1">
    <location>
        <begin position="6"/>
        <end position="56"/>
    </location>
</feature>
<organism evidence="2 3">
    <name type="scientific">Aedes aegypti</name>
    <name type="common">Yellowfever mosquito</name>
    <name type="synonym">Culex aegypti</name>
    <dbReference type="NCBI Taxonomy" id="7159"/>
    <lineage>
        <taxon>Eukaryota</taxon>
        <taxon>Metazoa</taxon>
        <taxon>Ecdysozoa</taxon>
        <taxon>Arthropoda</taxon>
        <taxon>Hexapoda</taxon>
        <taxon>Insecta</taxon>
        <taxon>Pterygota</taxon>
        <taxon>Neoptera</taxon>
        <taxon>Endopterygota</taxon>
        <taxon>Diptera</taxon>
        <taxon>Nematocera</taxon>
        <taxon>Culicoidea</taxon>
        <taxon>Culicidae</taxon>
        <taxon>Culicinae</taxon>
        <taxon>Aedini</taxon>
        <taxon>Aedes</taxon>
        <taxon>Stegomyia</taxon>
    </lineage>
</organism>
<evidence type="ECO:0000259" key="1">
    <source>
        <dbReference type="PROSITE" id="PS50181"/>
    </source>
</evidence>
<reference evidence="2" key="2">
    <citation type="submission" date="2025-05" db="UniProtKB">
        <authorList>
            <consortium name="EnsemblMetazoa"/>
        </authorList>
    </citation>
    <scope>IDENTIFICATION</scope>
    <source>
        <strain evidence="2">LVP_AGWG</strain>
    </source>
</reference>
<dbReference type="Gene3D" id="1.20.1280.50">
    <property type="match status" value="1"/>
</dbReference>
<evidence type="ECO:0000313" key="2">
    <source>
        <dbReference type="EnsemblMetazoa" id="AAEL002854-PB"/>
    </source>
</evidence>
<dbReference type="PANTHER" id="PTHR38926">
    <property type="entry name" value="F-BOX DOMAIN CONTAINING PROTEIN, EXPRESSED"/>
    <property type="match status" value="1"/>
</dbReference>
<dbReference type="SUPFAM" id="SSF81383">
    <property type="entry name" value="F-box domain"/>
    <property type="match status" value="1"/>
</dbReference>
<protein>
    <submittedName>
        <fullName evidence="2">F-box domain-containing protein</fullName>
    </submittedName>
</protein>